<dbReference type="HOGENOM" id="CLU_059021_0_1_11"/>
<dbReference type="Proteomes" id="UP000002484">
    <property type="component" value="Chromosome"/>
</dbReference>
<sequence length="177" mass="18692">MAEDELSALLKGADPAMIVVTAAADGERAGCLVGFHAQSSITPPRYCVWLSKANHTYRIGLRSTHFGLHFLDADDHATAKAFGSLTGDETDKFAGRTVLAGPGDVPLLADVPHRLVGRRLCVLDDGGDHVCFTLEPVAASTSGPFTPLRQSQARDITPGHDNTERPAPPTERAGAPV</sequence>
<dbReference type="SMART" id="SM00903">
    <property type="entry name" value="Flavin_Reduct"/>
    <property type="match status" value="1"/>
</dbReference>
<evidence type="ECO:0000313" key="4">
    <source>
        <dbReference type="EMBL" id="ADP83600.1"/>
    </source>
</evidence>
<keyword evidence="5" id="KW-1185">Reference proteome</keyword>
<dbReference type="GO" id="GO:0010181">
    <property type="term" value="F:FMN binding"/>
    <property type="evidence" value="ECO:0007669"/>
    <property type="project" value="InterPro"/>
</dbReference>
<dbReference type="GO" id="GO:0042602">
    <property type="term" value="F:riboflavin reductase (NADPH) activity"/>
    <property type="evidence" value="ECO:0007669"/>
    <property type="project" value="TreeGrafter"/>
</dbReference>
<dbReference type="PANTHER" id="PTHR30466">
    <property type="entry name" value="FLAVIN REDUCTASE"/>
    <property type="match status" value="1"/>
</dbReference>
<proteinExistence type="predicted"/>
<dbReference type="OrthoDB" id="3176898at2"/>
<dbReference type="EMBL" id="CP002299">
    <property type="protein sequence ID" value="ADP83600.1"/>
    <property type="molecule type" value="Genomic_DNA"/>
</dbReference>
<dbReference type="Gene3D" id="2.30.110.10">
    <property type="entry name" value="Electron Transport, Fmn-binding Protein, Chain A"/>
    <property type="match status" value="1"/>
</dbReference>
<organism evidence="4 5">
    <name type="scientific">Pseudofrankia inefficax (strain DSM 45817 / CECT 9037 / DDB 130130 / EuI1c)</name>
    <name type="common">Frankia inefficax</name>
    <dbReference type="NCBI Taxonomy" id="298654"/>
    <lineage>
        <taxon>Bacteria</taxon>
        <taxon>Bacillati</taxon>
        <taxon>Actinomycetota</taxon>
        <taxon>Actinomycetes</taxon>
        <taxon>Frankiales</taxon>
        <taxon>Frankiaceae</taxon>
        <taxon>Pseudofrankia</taxon>
    </lineage>
</organism>
<keyword evidence="1" id="KW-0560">Oxidoreductase</keyword>
<dbReference type="SUPFAM" id="SSF50475">
    <property type="entry name" value="FMN-binding split barrel"/>
    <property type="match status" value="1"/>
</dbReference>
<gene>
    <name evidence="4" type="ordered locus">FraEuI1c_5616</name>
</gene>
<evidence type="ECO:0000256" key="2">
    <source>
        <dbReference type="SAM" id="MobiDB-lite"/>
    </source>
</evidence>
<dbReference type="InterPro" id="IPR012349">
    <property type="entry name" value="Split_barrel_FMN-bd"/>
</dbReference>
<reference evidence="4 5" key="1">
    <citation type="submission" date="2010-10" db="EMBL/GenBank/DDBJ databases">
        <title>Complete sequence of Frankia sp. EuI1c.</title>
        <authorList>
            <consortium name="US DOE Joint Genome Institute"/>
            <person name="Lucas S."/>
            <person name="Copeland A."/>
            <person name="Lapidus A."/>
            <person name="Cheng J.-F."/>
            <person name="Bruce D."/>
            <person name="Goodwin L."/>
            <person name="Pitluck S."/>
            <person name="Chertkov O."/>
            <person name="Detter J.C."/>
            <person name="Han C."/>
            <person name="Tapia R."/>
            <person name="Land M."/>
            <person name="Hauser L."/>
            <person name="Jeffries C."/>
            <person name="Kyrpides N."/>
            <person name="Ivanova N."/>
            <person name="Mikhailova N."/>
            <person name="Beauchemin N."/>
            <person name="Sen A."/>
            <person name="Sur S.A."/>
            <person name="Gtari M."/>
            <person name="Wall L."/>
            <person name="Tisa L."/>
            <person name="Woyke T."/>
        </authorList>
    </citation>
    <scope>NUCLEOTIDE SEQUENCE [LARGE SCALE GENOMIC DNA]</scope>
    <source>
        <strain evidence="5">DSM 45817 / CECT 9037 / EuI1c</strain>
    </source>
</reference>
<dbReference type="InterPro" id="IPR002563">
    <property type="entry name" value="Flavin_Rdtase-like_dom"/>
</dbReference>
<evidence type="ECO:0000313" key="5">
    <source>
        <dbReference type="Proteomes" id="UP000002484"/>
    </source>
</evidence>
<accession>E3JDG7</accession>
<dbReference type="eggNOG" id="COG1853">
    <property type="taxonomic scope" value="Bacteria"/>
</dbReference>
<feature type="compositionally biased region" description="Polar residues" evidence="2">
    <location>
        <begin position="142"/>
        <end position="154"/>
    </location>
</feature>
<evidence type="ECO:0000256" key="1">
    <source>
        <dbReference type="ARBA" id="ARBA00023002"/>
    </source>
</evidence>
<dbReference type="InParanoid" id="E3JDG7"/>
<dbReference type="PANTHER" id="PTHR30466:SF15">
    <property type="entry name" value="POSSIBLE OXIDOREDUCTASE"/>
    <property type="match status" value="1"/>
</dbReference>
<dbReference type="AlphaFoldDB" id="E3JDG7"/>
<name>E3JDG7_PSEI1</name>
<dbReference type="RefSeq" id="WP_013426718.1">
    <property type="nucleotide sequence ID" value="NC_014666.1"/>
</dbReference>
<evidence type="ECO:0000259" key="3">
    <source>
        <dbReference type="SMART" id="SM00903"/>
    </source>
</evidence>
<protein>
    <submittedName>
        <fullName evidence="4">Flavin reductase domain protein FMN-binding protein</fullName>
    </submittedName>
</protein>
<dbReference type="InterPro" id="IPR050268">
    <property type="entry name" value="NADH-dep_flavin_reductase"/>
</dbReference>
<feature type="region of interest" description="Disordered" evidence="2">
    <location>
        <begin position="142"/>
        <end position="177"/>
    </location>
</feature>
<dbReference type="KEGG" id="fri:FraEuI1c_5616"/>
<dbReference type="Pfam" id="PF01613">
    <property type="entry name" value="Flavin_Reduct"/>
    <property type="match status" value="1"/>
</dbReference>
<feature type="domain" description="Flavin reductase like" evidence="3">
    <location>
        <begin position="9"/>
        <end position="157"/>
    </location>
</feature>
<dbReference type="STRING" id="298654.FraEuI1c_5616"/>